<proteinExistence type="predicted"/>
<protein>
    <recommendedName>
        <fullName evidence="3">Gustatory receptor</fullName>
    </recommendedName>
</protein>
<keyword evidence="1" id="KW-0812">Transmembrane</keyword>
<evidence type="ECO:0000256" key="1">
    <source>
        <dbReference type="SAM" id="Phobius"/>
    </source>
</evidence>
<evidence type="ECO:0000313" key="2">
    <source>
        <dbReference type="EMBL" id="CAD7608343.1"/>
    </source>
</evidence>
<feature type="transmembrane region" description="Helical" evidence="1">
    <location>
        <begin position="302"/>
        <end position="323"/>
    </location>
</feature>
<gene>
    <name evidence="2" type="ORF">TGEB3V08_LOCUS10356</name>
</gene>
<feature type="transmembrane region" description="Helical" evidence="1">
    <location>
        <begin position="259"/>
        <end position="282"/>
    </location>
</feature>
<feature type="transmembrane region" description="Helical" evidence="1">
    <location>
        <begin position="344"/>
        <end position="362"/>
    </location>
</feature>
<feature type="transmembrane region" description="Helical" evidence="1">
    <location>
        <begin position="131"/>
        <end position="153"/>
    </location>
</feature>
<evidence type="ECO:0008006" key="3">
    <source>
        <dbReference type="Google" id="ProtNLM"/>
    </source>
</evidence>
<accession>A0A7R9K7Z4</accession>
<name>A0A7R9K7Z4_TIMGE</name>
<organism evidence="2">
    <name type="scientific">Timema genevievae</name>
    <name type="common">Walking stick</name>
    <dbReference type="NCBI Taxonomy" id="629358"/>
    <lineage>
        <taxon>Eukaryota</taxon>
        <taxon>Metazoa</taxon>
        <taxon>Ecdysozoa</taxon>
        <taxon>Arthropoda</taxon>
        <taxon>Hexapoda</taxon>
        <taxon>Insecta</taxon>
        <taxon>Pterygota</taxon>
        <taxon>Neoptera</taxon>
        <taxon>Polyneoptera</taxon>
        <taxon>Phasmatodea</taxon>
        <taxon>Timematodea</taxon>
        <taxon>Timematoidea</taxon>
        <taxon>Timematidae</taxon>
        <taxon>Timema</taxon>
    </lineage>
</organism>
<dbReference type="EMBL" id="OE845827">
    <property type="protein sequence ID" value="CAD7608343.1"/>
    <property type="molecule type" value="Genomic_DNA"/>
</dbReference>
<feature type="transmembrane region" description="Helical" evidence="1">
    <location>
        <begin position="66"/>
        <end position="85"/>
    </location>
</feature>
<reference evidence="2" key="1">
    <citation type="submission" date="2020-11" db="EMBL/GenBank/DDBJ databases">
        <authorList>
            <person name="Tran Van P."/>
        </authorList>
    </citation>
    <scope>NUCLEOTIDE SEQUENCE</scope>
</reference>
<sequence>MISHDSTFILVQSHFMFLVLMIREHLAHINKRLDYSVVKWEEVVVWSQHRAGIVGVARLVNAAYSVQISTFILVQSHFMFLVLMIRDHLAYINKRLDYSVVKWEEVVVWSQHRAGIVGVARLVNAAYSVQMLTAVAIVAASTTYLNILIQFQLSSKTTKEDGRKVSSKLVHCVNQMILSNNTSWYYPHQQMVAIQLIWLDSGVSHFMFLVLMIREHLAHINKRLDYSVVKWEEVVVWSQHRAGIVGVARLVNAAYSVQMLTAVTAFFIIITTSTFCMILSLGEDSLRNNLQYIPYGQLTLSMSYYGLLLFQYVYFCESAMSVANDTAVKVHAIIRRTRDAFLQNKIVAASTTYLIILIQFQLSSKTTKEDGRELDVIQCINYLNQTNSSYGLN</sequence>
<feature type="transmembrane region" description="Helical" evidence="1">
    <location>
        <begin position="192"/>
        <end position="213"/>
    </location>
</feature>
<dbReference type="AlphaFoldDB" id="A0A7R9K7Z4"/>
<keyword evidence="1" id="KW-1133">Transmembrane helix</keyword>
<keyword evidence="1" id="KW-0472">Membrane</keyword>